<evidence type="ECO:0000313" key="1">
    <source>
        <dbReference type="EMBL" id="GFR25900.1"/>
    </source>
</evidence>
<dbReference type="Proteomes" id="UP000887116">
    <property type="component" value="Unassembled WGS sequence"/>
</dbReference>
<comment type="caution">
    <text evidence="1">The sequence shown here is derived from an EMBL/GenBank/DDBJ whole genome shotgun (WGS) entry which is preliminary data.</text>
</comment>
<proteinExistence type="predicted"/>
<evidence type="ECO:0000313" key="2">
    <source>
        <dbReference type="Proteomes" id="UP000887116"/>
    </source>
</evidence>
<name>A0A8X6LXT1_TRICU</name>
<dbReference type="EMBL" id="BMAO01038598">
    <property type="protein sequence ID" value="GFR25900.1"/>
    <property type="molecule type" value="Genomic_DNA"/>
</dbReference>
<reference evidence="1" key="1">
    <citation type="submission" date="2020-07" db="EMBL/GenBank/DDBJ databases">
        <title>Multicomponent nature underlies the extraordinary mechanical properties of spider dragline silk.</title>
        <authorList>
            <person name="Kono N."/>
            <person name="Nakamura H."/>
            <person name="Mori M."/>
            <person name="Yoshida Y."/>
            <person name="Ohtoshi R."/>
            <person name="Malay A.D."/>
            <person name="Moran D.A.P."/>
            <person name="Tomita M."/>
            <person name="Numata K."/>
            <person name="Arakawa K."/>
        </authorList>
    </citation>
    <scope>NUCLEOTIDE SEQUENCE</scope>
</reference>
<sequence length="138" mass="16378">MSDIIRVLYPKLLGSVTKRFYEMIFDLLAEDEKALESDIANEIENHEVYSDDFITLSRQVSERLRISGQIDVGIMSNRGSSVSRDGIKQYRLLKIELKKFNGELINWLYFWSQFEKINSDPDLFESDKFYFPIFYTMY</sequence>
<organism evidence="1 2">
    <name type="scientific">Trichonephila clavata</name>
    <name type="common">Joro spider</name>
    <name type="synonym">Nephila clavata</name>
    <dbReference type="NCBI Taxonomy" id="2740835"/>
    <lineage>
        <taxon>Eukaryota</taxon>
        <taxon>Metazoa</taxon>
        <taxon>Ecdysozoa</taxon>
        <taxon>Arthropoda</taxon>
        <taxon>Chelicerata</taxon>
        <taxon>Arachnida</taxon>
        <taxon>Araneae</taxon>
        <taxon>Araneomorphae</taxon>
        <taxon>Entelegynae</taxon>
        <taxon>Araneoidea</taxon>
        <taxon>Nephilidae</taxon>
        <taxon>Trichonephila</taxon>
    </lineage>
</organism>
<keyword evidence="2" id="KW-1185">Reference proteome</keyword>
<dbReference type="OrthoDB" id="6436704at2759"/>
<gene>
    <name evidence="1" type="primary">AVEN_127495_1</name>
    <name evidence="1" type="ORF">TNCT_394461</name>
</gene>
<dbReference type="AlphaFoldDB" id="A0A8X6LXT1"/>
<protein>
    <submittedName>
        <fullName evidence="1">Integrase_H2C2 domain-containing protein</fullName>
    </submittedName>
</protein>
<accession>A0A8X6LXT1</accession>